<dbReference type="PANTHER" id="PTHR40112">
    <property type="entry name" value="H2HPP ISOMERASE"/>
    <property type="match status" value="1"/>
</dbReference>
<feature type="domain" description="Cupin type-2" evidence="1">
    <location>
        <begin position="37"/>
        <end position="105"/>
    </location>
</feature>
<dbReference type="InterPro" id="IPR052535">
    <property type="entry name" value="Bacilysin_H2HPP_isomerase"/>
</dbReference>
<comment type="caution">
    <text evidence="2">The sequence shown here is derived from an EMBL/GenBank/DDBJ whole genome shotgun (WGS) entry which is preliminary data.</text>
</comment>
<evidence type="ECO:0000313" key="3">
    <source>
        <dbReference type="Proteomes" id="UP000599074"/>
    </source>
</evidence>
<proteinExistence type="predicted"/>
<dbReference type="RefSeq" id="WP_168115934.1">
    <property type="nucleotide sequence ID" value="NZ_BOON01000028.1"/>
</dbReference>
<reference evidence="2" key="1">
    <citation type="submission" date="2021-01" db="EMBL/GenBank/DDBJ databases">
        <title>Whole genome shotgun sequence of Planosporangium mesophilum NBRC 109066.</title>
        <authorList>
            <person name="Komaki H."/>
            <person name="Tamura T."/>
        </authorList>
    </citation>
    <scope>NUCLEOTIDE SEQUENCE</scope>
    <source>
        <strain evidence="2">NBRC 109066</strain>
    </source>
</reference>
<dbReference type="InterPro" id="IPR013096">
    <property type="entry name" value="Cupin_2"/>
</dbReference>
<dbReference type="InterPro" id="IPR014710">
    <property type="entry name" value="RmlC-like_jellyroll"/>
</dbReference>
<protein>
    <recommendedName>
        <fullName evidence="1">Cupin type-2 domain-containing protein</fullName>
    </recommendedName>
</protein>
<dbReference type="Proteomes" id="UP000599074">
    <property type="component" value="Unassembled WGS sequence"/>
</dbReference>
<dbReference type="SUPFAM" id="SSF51182">
    <property type="entry name" value="RmlC-like cupins"/>
    <property type="match status" value="1"/>
</dbReference>
<keyword evidence="3" id="KW-1185">Reference proteome</keyword>
<gene>
    <name evidence="2" type="ORF">Pme01_29730</name>
</gene>
<dbReference type="PANTHER" id="PTHR40112:SF1">
    <property type="entry name" value="H2HPP ISOMERASE"/>
    <property type="match status" value="1"/>
</dbReference>
<dbReference type="EMBL" id="BOON01000028">
    <property type="protein sequence ID" value="GII23376.1"/>
    <property type="molecule type" value="Genomic_DNA"/>
</dbReference>
<name>A0A8J3X138_9ACTN</name>
<evidence type="ECO:0000313" key="2">
    <source>
        <dbReference type="EMBL" id="GII23376.1"/>
    </source>
</evidence>
<evidence type="ECO:0000259" key="1">
    <source>
        <dbReference type="Pfam" id="PF07883"/>
    </source>
</evidence>
<dbReference type="Pfam" id="PF07883">
    <property type="entry name" value="Cupin_2"/>
    <property type="match status" value="1"/>
</dbReference>
<accession>A0A8J3X138</accession>
<organism evidence="2 3">
    <name type="scientific">Planosporangium mesophilum</name>
    <dbReference type="NCBI Taxonomy" id="689768"/>
    <lineage>
        <taxon>Bacteria</taxon>
        <taxon>Bacillati</taxon>
        <taxon>Actinomycetota</taxon>
        <taxon>Actinomycetes</taxon>
        <taxon>Micromonosporales</taxon>
        <taxon>Micromonosporaceae</taxon>
        <taxon>Planosporangium</taxon>
    </lineage>
</organism>
<dbReference type="AlphaFoldDB" id="A0A8J3X138"/>
<sequence length="130" mass="13437">MSEPVRVIAAGELADADPTPGMRRQRAIDVTGLWSGLVHTEPGATSGWHHHGDHETSLYVVSGAMRLEFGTGGQEVVDAGPGDFIHVPAGVVHRESNPTQQVATAVIARAGTGTPTVNVEGPDAAVAGER</sequence>
<dbReference type="InterPro" id="IPR011051">
    <property type="entry name" value="RmlC_Cupin_sf"/>
</dbReference>
<dbReference type="Gene3D" id="2.60.120.10">
    <property type="entry name" value="Jelly Rolls"/>
    <property type="match status" value="1"/>
</dbReference>